<sequence>MNDKPSFLSPQLVNLQEHIDSRGMLVVAEIGHSLPFIVERMFVVSGVPEGEPRGIHAHRVCHQFLVCVAGSVKAMADDGIQRQVFTLDSPTRGLHLPPLTWGAQFDYSADAVLIVLASHTYDEHDYIHDFDTFTAEVKKARPESV</sequence>
<feature type="domain" description="Sugar 3,4-ketoisomerase QdtA cupin" evidence="1">
    <location>
        <begin position="11"/>
        <end position="137"/>
    </location>
</feature>
<dbReference type="CDD" id="cd20292">
    <property type="entry name" value="cupin_QdtA-like"/>
    <property type="match status" value="1"/>
</dbReference>
<dbReference type="EMBL" id="JNSL01000017">
    <property type="protein sequence ID" value="KGA20963.1"/>
    <property type="molecule type" value="Genomic_DNA"/>
</dbReference>
<dbReference type="InterPro" id="IPR014710">
    <property type="entry name" value="RmlC-like_jellyroll"/>
</dbReference>
<evidence type="ECO:0000259" key="1">
    <source>
        <dbReference type="Pfam" id="PF05523"/>
    </source>
</evidence>
<evidence type="ECO:0000313" key="2">
    <source>
        <dbReference type="EMBL" id="KGA20963.1"/>
    </source>
</evidence>
<reference evidence="2" key="1">
    <citation type="submission" date="2014-06" db="EMBL/GenBank/DDBJ databases">
        <title>Key roles for freshwater Actinobacteria revealed by deep metagenomic sequencing.</title>
        <authorList>
            <person name="Ghai R."/>
            <person name="Mizuno C.M."/>
            <person name="Picazo A."/>
            <person name="Camacho A."/>
            <person name="Rodriguez-Valera F."/>
        </authorList>
    </citation>
    <scope>NUCLEOTIDE SEQUENCE</scope>
</reference>
<gene>
    <name evidence="2" type="ORF">GM51_4450</name>
</gene>
<proteinExistence type="predicted"/>
<dbReference type="InterPro" id="IPR011051">
    <property type="entry name" value="RmlC_Cupin_sf"/>
</dbReference>
<dbReference type="SUPFAM" id="SSF51182">
    <property type="entry name" value="RmlC-like cupins"/>
    <property type="match status" value="1"/>
</dbReference>
<dbReference type="AlphaFoldDB" id="A0A094SQL9"/>
<dbReference type="Gene3D" id="2.60.120.10">
    <property type="entry name" value="Jelly Rolls"/>
    <property type="match status" value="1"/>
</dbReference>
<comment type="caution">
    <text evidence="2">The sequence shown here is derived from an EMBL/GenBank/DDBJ whole genome shotgun (WGS) entry which is preliminary data.</text>
</comment>
<organism evidence="2">
    <name type="scientific">freshwater metagenome</name>
    <dbReference type="NCBI Taxonomy" id="449393"/>
    <lineage>
        <taxon>unclassified sequences</taxon>
        <taxon>metagenomes</taxon>
        <taxon>ecological metagenomes</taxon>
    </lineage>
</organism>
<accession>A0A094SQL9</accession>
<name>A0A094SQL9_9ZZZZ</name>
<dbReference type="Pfam" id="PF05523">
    <property type="entry name" value="FdtA"/>
    <property type="match status" value="1"/>
</dbReference>
<dbReference type="InterPro" id="IPR008894">
    <property type="entry name" value="QdtA_cupin_dom"/>
</dbReference>
<protein>
    <recommendedName>
        <fullName evidence="1">Sugar 3,4-ketoisomerase QdtA cupin domain-containing protein</fullName>
    </recommendedName>
</protein>